<protein>
    <recommendedName>
        <fullName evidence="9">UBR-type domain-containing protein</fullName>
    </recommendedName>
</protein>
<feature type="region of interest" description="Disordered" evidence="8">
    <location>
        <begin position="1375"/>
        <end position="1402"/>
    </location>
</feature>
<feature type="compositionally biased region" description="Acidic residues" evidence="8">
    <location>
        <begin position="3677"/>
        <end position="3686"/>
    </location>
</feature>
<keyword evidence="4" id="KW-0862">Zinc</keyword>
<feature type="compositionally biased region" description="Polar residues" evidence="8">
    <location>
        <begin position="3734"/>
        <end position="3744"/>
    </location>
</feature>
<dbReference type="SMART" id="SM00396">
    <property type="entry name" value="ZnF_UBR1"/>
    <property type="match status" value="1"/>
</dbReference>
<feature type="region of interest" description="Disordered" evidence="8">
    <location>
        <begin position="3447"/>
        <end position="3584"/>
    </location>
</feature>
<dbReference type="EMBL" id="JAPWDV010000001">
    <property type="protein sequence ID" value="KAJ6222641.1"/>
    <property type="molecule type" value="Genomic_DNA"/>
</dbReference>
<feature type="compositionally biased region" description="Low complexity" evidence="8">
    <location>
        <begin position="1375"/>
        <end position="1386"/>
    </location>
</feature>
<feature type="compositionally biased region" description="Low complexity" evidence="8">
    <location>
        <begin position="2741"/>
        <end position="2752"/>
    </location>
</feature>
<dbReference type="InterPro" id="IPR003903">
    <property type="entry name" value="UIM_dom"/>
</dbReference>
<evidence type="ECO:0000313" key="11">
    <source>
        <dbReference type="Proteomes" id="UP001142055"/>
    </source>
</evidence>
<dbReference type="PROSITE" id="PS52043">
    <property type="entry name" value="UBR4_E3"/>
    <property type="match status" value="1"/>
</dbReference>
<feature type="region of interest" description="Disordered" evidence="8">
    <location>
        <begin position="2741"/>
        <end position="2772"/>
    </location>
</feature>
<dbReference type="InterPro" id="IPR003126">
    <property type="entry name" value="Znf_UBR"/>
</dbReference>
<evidence type="ECO:0000256" key="1">
    <source>
        <dbReference type="ARBA" id="ARBA00009970"/>
    </source>
</evidence>
<feature type="region of interest" description="Disordered" evidence="8">
    <location>
        <begin position="3599"/>
        <end position="3771"/>
    </location>
</feature>
<dbReference type="PROSITE" id="PS51157">
    <property type="entry name" value="ZF_UBR"/>
    <property type="match status" value="1"/>
</dbReference>
<organism evidence="10 11">
    <name type="scientific">Blomia tropicalis</name>
    <name type="common">Mite</name>
    <dbReference type="NCBI Taxonomy" id="40697"/>
    <lineage>
        <taxon>Eukaryota</taxon>
        <taxon>Metazoa</taxon>
        <taxon>Ecdysozoa</taxon>
        <taxon>Arthropoda</taxon>
        <taxon>Chelicerata</taxon>
        <taxon>Arachnida</taxon>
        <taxon>Acari</taxon>
        <taxon>Acariformes</taxon>
        <taxon>Sarcoptiformes</taxon>
        <taxon>Astigmata</taxon>
        <taxon>Glycyphagoidea</taxon>
        <taxon>Echimyopodidae</taxon>
        <taxon>Blomia</taxon>
    </lineage>
</organism>
<feature type="region of interest" description="Disordered" evidence="8">
    <location>
        <begin position="570"/>
        <end position="602"/>
    </location>
</feature>
<feature type="compositionally biased region" description="Polar residues" evidence="8">
    <location>
        <begin position="2603"/>
        <end position="2613"/>
    </location>
</feature>
<dbReference type="SUPFAM" id="SSF48371">
    <property type="entry name" value="ARM repeat"/>
    <property type="match status" value="1"/>
</dbReference>
<comment type="caution">
    <text evidence="10">The sequence shown here is derived from an EMBL/GenBank/DDBJ whole genome shotgun (WGS) entry which is preliminary data.</text>
</comment>
<keyword evidence="2" id="KW-0479">Metal-binding</keyword>
<feature type="compositionally biased region" description="Basic and acidic residues" evidence="8">
    <location>
        <begin position="3687"/>
        <end position="3701"/>
    </location>
</feature>
<dbReference type="SUPFAM" id="SSF50978">
    <property type="entry name" value="WD40 repeat-like"/>
    <property type="match status" value="1"/>
</dbReference>
<feature type="compositionally biased region" description="Low complexity" evidence="8">
    <location>
        <begin position="4104"/>
        <end position="4116"/>
    </location>
</feature>
<feature type="compositionally biased region" description="Polar residues" evidence="8">
    <location>
        <begin position="4117"/>
        <end position="4131"/>
    </location>
</feature>
<feature type="compositionally biased region" description="Basic residues" evidence="8">
    <location>
        <begin position="3611"/>
        <end position="3620"/>
    </location>
</feature>
<dbReference type="Proteomes" id="UP001142055">
    <property type="component" value="Chromosome 1"/>
</dbReference>
<comment type="similarity">
    <text evidence="1 7">Belongs to the UBR4 family.</text>
</comment>
<evidence type="ECO:0000313" key="10">
    <source>
        <dbReference type="EMBL" id="KAJ6222641.1"/>
    </source>
</evidence>
<feature type="region of interest" description="Disordered" evidence="8">
    <location>
        <begin position="2132"/>
        <end position="2161"/>
    </location>
</feature>
<dbReference type="Pfam" id="PF19423">
    <property type="entry name" value="E3_UBR4_N"/>
    <property type="match status" value="4"/>
</dbReference>
<dbReference type="InterPro" id="IPR036322">
    <property type="entry name" value="WD40_repeat_dom_sf"/>
</dbReference>
<keyword evidence="5" id="KW-0112">Calmodulin-binding</keyword>
<dbReference type="PROSITE" id="PS50330">
    <property type="entry name" value="UIM"/>
    <property type="match status" value="1"/>
</dbReference>
<dbReference type="InterPro" id="IPR056530">
    <property type="entry name" value="UBR4-like_dom"/>
</dbReference>
<dbReference type="OMA" id="TTNTHIV"/>
<dbReference type="GO" id="GO:0005516">
    <property type="term" value="F:calmodulin binding"/>
    <property type="evidence" value="ECO:0007669"/>
    <property type="project" value="UniProtKB-KW"/>
</dbReference>
<evidence type="ECO:0000256" key="8">
    <source>
        <dbReference type="SAM" id="MobiDB-lite"/>
    </source>
</evidence>
<dbReference type="InterPro" id="IPR045841">
    <property type="entry name" value="E3_UBR4_N"/>
</dbReference>
<feature type="compositionally biased region" description="Low complexity" evidence="8">
    <location>
        <begin position="3621"/>
        <end position="3648"/>
    </location>
</feature>
<feature type="zinc finger region" description="UBR-type" evidence="6">
    <location>
        <begin position="2060"/>
        <end position="2129"/>
    </location>
</feature>
<evidence type="ECO:0000259" key="9">
    <source>
        <dbReference type="PROSITE" id="PS51157"/>
    </source>
</evidence>
<dbReference type="Pfam" id="PF24079">
    <property type="entry name" value="UBR4"/>
    <property type="match status" value="1"/>
</dbReference>
<dbReference type="InterPro" id="IPR045189">
    <property type="entry name" value="UBR4-like"/>
</dbReference>
<feature type="region of interest" description="Disordered" evidence="8">
    <location>
        <begin position="4104"/>
        <end position="4131"/>
    </location>
</feature>
<feature type="compositionally biased region" description="Acidic residues" evidence="8">
    <location>
        <begin position="3514"/>
        <end position="3550"/>
    </location>
</feature>
<feature type="compositionally biased region" description="Low complexity" evidence="8">
    <location>
        <begin position="200"/>
        <end position="216"/>
    </location>
</feature>
<dbReference type="PANTHER" id="PTHR21725">
    <property type="entry name" value="E3 UBIQUITIN-PROTEIN LIGASE UBR4"/>
    <property type="match status" value="1"/>
</dbReference>
<feature type="region of interest" description="Disordered" evidence="8">
    <location>
        <begin position="199"/>
        <end position="247"/>
    </location>
</feature>
<keyword evidence="11" id="KW-1185">Reference proteome</keyword>
<feature type="region of interest" description="Disordered" evidence="8">
    <location>
        <begin position="3937"/>
        <end position="3970"/>
    </location>
</feature>
<feature type="region of interest" description="Disordered" evidence="8">
    <location>
        <begin position="2930"/>
        <end position="2992"/>
    </location>
</feature>
<feature type="compositionally biased region" description="Polar residues" evidence="8">
    <location>
        <begin position="218"/>
        <end position="245"/>
    </location>
</feature>
<feature type="compositionally biased region" description="Polar residues" evidence="8">
    <location>
        <begin position="3716"/>
        <end position="3726"/>
    </location>
</feature>
<feature type="compositionally biased region" description="Polar residues" evidence="8">
    <location>
        <begin position="2753"/>
        <end position="2772"/>
    </location>
</feature>
<dbReference type="CDD" id="cd19680">
    <property type="entry name" value="UBR-box_UBR4"/>
    <property type="match status" value="1"/>
</dbReference>
<feature type="compositionally biased region" description="Acidic residues" evidence="8">
    <location>
        <begin position="3452"/>
        <end position="3466"/>
    </location>
</feature>
<evidence type="ECO:0000256" key="5">
    <source>
        <dbReference type="ARBA" id="ARBA00022860"/>
    </source>
</evidence>
<feature type="compositionally biased region" description="Low complexity" evidence="8">
    <location>
        <begin position="3952"/>
        <end position="3970"/>
    </location>
</feature>
<name>A0A9Q0RR44_BLOTA</name>
<evidence type="ECO:0000256" key="4">
    <source>
        <dbReference type="ARBA" id="ARBA00022833"/>
    </source>
</evidence>
<feature type="compositionally biased region" description="Polar residues" evidence="8">
    <location>
        <begin position="3937"/>
        <end position="3951"/>
    </location>
</feature>
<feature type="region of interest" description="Disordered" evidence="8">
    <location>
        <begin position="3297"/>
        <end position="3343"/>
    </location>
</feature>
<evidence type="ECO:0000256" key="7">
    <source>
        <dbReference type="PROSITE-ProRule" id="PRU01388"/>
    </source>
</evidence>
<keyword evidence="3 7" id="KW-0863">Zinc-finger</keyword>
<dbReference type="GO" id="GO:0008270">
    <property type="term" value="F:zinc ion binding"/>
    <property type="evidence" value="ECO:0007669"/>
    <property type="project" value="UniProtKB-KW"/>
</dbReference>
<dbReference type="InterPro" id="IPR047509">
    <property type="entry name" value="UBR4-like_UBR-box"/>
</dbReference>
<dbReference type="Pfam" id="PF13764">
    <property type="entry name" value="E3_UbLigase_R4"/>
    <property type="match status" value="1"/>
</dbReference>
<feature type="region of interest" description="UBR4 E3 catalytic module" evidence="7">
    <location>
        <begin position="5932"/>
        <end position="6412"/>
    </location>
</feature>
<evidence type="ECO:0000256" key="6">
    <source>
        <dbReference type="PROSITE-ProRule" id="PRU00508"/>
    </source>
</evidence>
<reference evidence="10" key="1">
    <citation type="submission" date="2022-12" db="EMBL/GenBank/DDBJ databases">
        <title>Genome assemblies of Blomia tropicalis.</title>
        <authorList>
            <person name="Cui Y."/>
        </authorList>
    </citation>
    <scope>NUCLEOTIDE SEQUENCE</scope>
    <source>
        <tissue evidence="10">Adult mites</tissue>
    </source>
</reference>
<feature type="compositionally biased region" description="Low complexity" evidence="8">
    <location>
        <begin position="2982"/>
        <end position="2992"/>
    </location>
</feature>
<dbReference type="InterPro" id="IPR016024">
    <property type="entry name" value="ARM-type_fold"/>
</dbReference>
<proteinExistence type="inferred from homology"/>
<dbReference type="InterPro" id="IPR025704">
    <property type="entry name" value="E3_Ub_ligase_UBR4_C"/>
</dbReference>
<feature type="compositionally biased region" description="Low complexity" evidence="8">
    <location>
        <begin position="2149"/>
        <end position="2161"/>
    </location>
</feature>
<dbReference type="Pfam" id="PF02207">
    <property type="entry name" value="zf-UBR"/>
    <property type="match status" value="1"/>
</dbReference>
<evidence type="ECO:0000256" key="2">
    <source>
        <dbReference type="ARBA" id="ARBA00022723"/>
    </source>
</evidence>
<feature type="region of interest" description="Disordered" evidence="8">
    <location>
        <begin position="2603"/>
        <end position="2622"/>
    </location>
</feature>
<feature type="compositionally biased region" description="Low complexity" evidence="8">
    <location>
        <begin position="2942"/>
        <end position="2968"/>
    </location>
</feature>
<dbReference type="PANTHER" id="PTHR21725:SF1">
    <property type="entry name" value="E3 UBIQUITIN-PROTEIN LIGASE UBR4"/>
    <property type="match status" value="1"/>
</dbReference>
<evidence type="ECO:0000256" key="3">
    <source>
        <dbReference type="ARBA" id="ARBA00022771"/>
    </source>
</evidence>
<accession>A0A9Q0RR44</accession>
<feature type="domain" description="UBR-type" evidence="9">
    <location>
        <begin position="2060"/>
        <end position="2129"/>
    </location>
</feature>
<gene>
    <name evidence="10" type="ORF">RDWZM_001186</name>
</gene>
<sequence length="6413" mass="724872">MDETKEQLKLLIDYFTGPFLSRKLSDDSNESDTNNSHDLNEDKKSFSIVRKDINLIINTLELCKNNFTHFTNSEKSYLLPLMTLCGHLLLTETHLIPRTSLATVSDILVYILQFLLSELSTFSDEDVNVNELNTFISNISLDCQEYYRYLLKYRITKFLNFLLINDESKYSKQFFTDKELVKFCQMLFQKSMPDTLRCHSPTSTSTISTPLSTDIDASSGNKSTTIPSNTSSAKRIRLTQPSSSDRNSKEEFFDQLLTPFIVSSNIPVTNNAANASRYATHSLHSVNPFMEFEDVKSPSSNFTPSSVASNKSQSIQIRSYLISHNQMYFQYAGGANILLNLINSYTMLRSYILHLLAIEEGAPLRFIKIDMKHFESICDRIASDIDLISTIFELNRLLEPLSCDRISKMIVTVQACLYACLTLISSVNNEQSSELTSGDPDKIEHQLSDIVIQSLDLYTKLFEIFRHSNRVAGQICQNAHMFTSWLLLSGLQLIQQANRQSANNTKHKGYSGLCNPLAMHALKMMGSLLDDLHLEFGDQNATLDDSDENSSESLPKLSFLKKFSFTSGPTQSASQQLSPSASQTGLVSGGSQTLSSSTQGASNGNVRATFKYNKFGHYSAWQRIEMIVSSNLNIIQLLFSYLSTGYRRACLLRSFFNMNNDDQSTDDSNKLAENKLFAQFLDSKENDDNIYSKLLETYSRDVSLEDVSRISPAQIERHLFIDQDAESHYDLVIAILDHLNYYFICSKIDALQSFFKQMLSDAQLIVLAHIIQDLDFEFENSSLRFLPFLSKTFYKFSSSLTSLMHNLIAMQILSEEQQNSLMAYLGFKPSADSQSSWKLYHGTRSLAILAQIILLRQQKEEEDIKLDLNSITIQIWRGFINQLKSSSLKFKGDLLGPNNECPVYYEDLNVEHAQLMLFLFHNLKLLQRKHVFYLVGMALHEISSELNSTPKRTVSAAQILFIGRLLHFFEYMCKNLYDTPAYLFKQINHNLLNRTVNRNVSANDNVDDKFEVEDSIQLDKSFESLRRILFFVDKRLEMNYFSYAFSQKDSNNFSNPLTLSMNALSSVASIFETDNEDKSESVNAGMHLRELIIHPRFYHLMDISYLYTRNSSSHASLIPKLDGMACNFMLAGFPSLAYDQFYNSLLNLFQFLGNQYDVDMKNPSESTSPTDSGIRPARLPQLGPFGLCCLDYSFQTMWRLINQLPPTIQSFTEIIGKVENYKTLNYDTKLDSARIINMCVWIPRLENRAVYTWIRELLAKANNSQLLSSQSNDSDESSTTSKASSNLDEILRELLSKFNSLQFNYRLFKAIIQSYFRLEISNSKLSSAINSHVGENESSLWNVQFPKLFTLISMDLFIERVMGLIKQEFFLNSNSTNKSKSSSDSKMNIHPKNDVLTNSNSKNLPPTSQKLIYEKFLPQMIGLFYKMYNDINVTLIYDGSLSKNRSPANDLKYHFNRALVNICSTNCFDSSLSDISANIVDFLPHTILLKIDQWNRIYANLERSPNEIQLNDLLVNGAPIELPLVEVQPSLESVINSLSLMGNNKSSNPSPSATYLNNFSSFLNEKLSLYDFPVVNSIDTGVGNISWIKLKQVWFKLFKFSETIYSTKNFYQHTDPFVVQLLSMQLNLVSNSLTHCITESSNSTSYQILFKAFDLIPESNELYCSSLYPQFIRNAFFILTIFKNGSFNELSNEDQLKFQNVHEDCSNELFLFFSKILKKPSGKVAFEEFLCDTTPTTPTISNATMAEIQTDSFSFLDLIQVAAHPKSTWVYGMNLLKLIKTLLSQADKNPDDISIIRLCSGLSSSLAERSDRVDLLFNWFYMVLFHRKYEKNIEASIEMKSSKNKIQSAIVDEVSNNEIYLLYKFVCYVIKDTSRFDEIVLASIAEALIPNARNLLFSSGNFLSFSGIFVCLVFLMSSAGNSDQFIQTFGKTSGHLKLIDEVVSWLSLAKEYLSKKEVIRKIEDNVTCGRHQFILESSYQLLSYLSDIFNALEYKFVHLRSRKPLTDNEDDKSSKLSLSLSSLGRIFIDDDLNYDDDHMGDGGGSDIDDDDDEDEELCERLCTFTTTQKEFINQHWYHCHTCKMLDGVGVCNVCAQVCHRGHDVTYSKHGSFFCDCGANEDGTCKALVKRQPAKQSSIKDKSNRQTKRSSQSKPSGNKSSSLYDKKKLMRISRYWYNSLYTSGGEFNQWKLSDNYKMSRNKFSNTIITENYERFGLKYEHFENFINLLMTYISPVSETVLNMIEFFVPTLEDFFYQHSELGYLSNIRKEFATLHNASSTNSSTLSMEKCEQIVSLIKCSQEPLFENVQNSPDQAQSIRNLSLITCAIVRRSSMIVLGASSSFNASSANVNPCLLLIAHDKNRISVVQLNLLLNQIYSGSRKKLSPKRLAAITFPFTVMTMAHNPMNDELIAVCGLKDCHVLSLARSGSVTGHYSLFMALDKNNYIIKAIWLPNSQTELAIVTIDFIKIYDLSREDRDSSVYNFLIPGEKIRDMTFFSCEENGQYKRFALIFSSHGQIFVQELNSDSMCYEADQFFYLSSFLNVDFPESWSPEKVVSFSIYYSHLLQMLFVSYLSGKSFCVPFSINNISRKSITNVTSLEMNPSRAVQSNGDTGSSDSSSSKSFIDQPPLFHWTEVLTHPGLIFTLTMNSNYPICFMVKSNTIQVQELKLKKKVIDFVALSSSPTSVIDSNMSLGNKITTMIALCDDGSLRFYNACNEQTKFWLRPNFLSLEAPFHGLSYGKSKSSSSGNSSKIVANQSSVDSGNSNTVSSSTRQPRFPIDFFENCTFMNDVEFGGSDILEVYNTKQIKNRLNSASMYIACTKPNGFTMTVTQTGANDSVMAGIRVHLGVCDPARSPTAIEVFGRSKLVAINRQRWFDIPFTRSEIAQLAETKTFNIRFAPSGDVNNVTIVDCIKVYGRKRDSIGLYADEEPLYNSASEPNASTSNNQQQQSSSQNQQPSSSSSQQPTNEDVFSEPFNRSATSHHGTSYSSKSSSFNKHRLLLYSPTITDDEFVSNTTTNHKGIVVLNRLIANCLDVLESSFSFFKSLSEQSSTGPNAFSGDSNAVMVNAARDLTHSSEYQLKCDTALSIGSKLLTISLNNRLDRSVCMLLAKLLNSRMSYDEHRDEVIFENSIDNMKKRAFDDIIVFYYNLSLFRVMVIERPRNFVRLISKFFTQGTDLAASSIQFNTYLSELFWRLYQQRPINELLAPIVKVSLSINLESIVDSLVYLFYSSMLASLSIHSDGSILNESQNAHIRKTATLITQLLCSSDPQISYSTKKALSRILTINVASSTIKNMDKSKTSGKAPSTVVKAPSTRERHSASRQSDSSGTRRRSTTSNNEESVAGQLLRYAATFQNRIRQLESGSSSNSSDAPFMHNLFNSAAALPNNSNIAEHSSSLNRQDNVLESLEGEFDAYRNLLLNVPMLGDDFDDDVYLNDLISLNIATDQSVREEDDEDDDDDDDDDLNMAINVQSNSSVPPPPPQPLFPLIDAFAPVNNGEPGAPNDNGNLNLLEAEEDANAEDDEDDDDDEEEEEDEEDFEAMDEAEDAMMELAIALSLQDSQQNDQELPPDQAGSGALARSNASASLQALRYLHEFNNFASGDENTPPRRQPRVPHRQAPRPSSQQLNQSSSSGVGSSSQSQSSASTAPPPLPPHPTASSMPQQQQADYVMLHSESDEDEEELFDDEMKIENIEFETTRSDDEDDDELNSLDTSVCSAPSSSSLYVSHKTRPFSKSNETLTTHKSNHSHPSLADHGKSPKSDVGSSTKTGTCMRHKKRIRKLITSKFCVALLKQMSNSVDMIVKLDGVQSIPYLQVLIMLADFKYLEADQKEFCNVFSQMIVNLLGQLLLDSNVDETIESSTPIATISSNASSKRKPIQFRSRIERADQNEVFLLIMRLFSVFISRSKHFPTLHLPTYLNKDFNLIQLAGTQSLSPQPSQATANLESTLNQQQPSTASSTSPTSSPSVSSSCLGKAVTFDEQSIRSSSSSLAIASTSTSTPLIKEKLNQSSYSLLLTASQLVNSNGELLNYCLSLLQHLLRNHWRPLNATEIDSEKNKAAAHGETIVYHSKKPISIRPHLNFIPYDLKPFFMIIPQNYLNSTSSSGSPTSSSQQSATNEPTSSGANVSNTSDPCTMLSSVIFSNNVFDRYSELLTEMCLRLPYQMKKLNNTWNTQSANCGSDAKNASMFVDFDPLWIEILCEYMMLPSVTPYIRKQVRKLLAYLCGSKERYRQVRDYYSIKTHLRAVRRIIVKHFFDSNSSTYALKLEDLDLTEEDLEDEEQLDELIEVIVSRTFLQNDDQTGLMMSTDQHRLLNLPYSQLISLVDYLKACLEISNSRVLNWQRLCQRELRILPFLFRVSLLFGEGVSSIILHLISLALFINTTDSSKSISTLTEPSNNSSLNNFILTESKIQNDESSSKSPLPAEQKNSALCRYVFTVLDRSLLSQFIRYFLLESNSTQYRWAAHSLLYHFYQSLQPRQQEQLLAMFWQLWPNLACYGKRAHNFPRIMELERNYAESAIGLLKHQNSELSKHPNANIYNSLQSLLEFNGYYLETEPCLVCNNPEVNFVPVKLSSIKMDSRFTTNTHIVKMIGSHTISKISVKISELKKTKMVKTLSIYYNNRCVQSVVELKNRTTTWHKAKRVNLQPAQTEVKIDFALPIVACNIMIEYSNFYESSHSSTETLQCPRCSSIVAANPGVCTNCGENVSQCHKCRAINYDEKDPFLCNSCGFCKYAKFDYILTARYNATAVETIENEEDRSKAVQTINTLLDKADRLYKLILAIRPNLEQLLLCSQDYISTVYCTNIDGESTAPVVPALTGINANNGSQNSSSNGMLSSSSSSFHVNRYIQSLASRYCIDCRMHFEELSKIVQKVLYTRKELVDYDNRQNGNRYNYGDLKKILQERRTENREMMKSLSSNNLLSTSTALAECCKKRSRLSPEIEWTVTKEFKTGHCYGCASATIEHCITLLKAMAYTPRFKSIFNSCGLFRDLIDYNLRLGPGNTRSEVRSLLCLLTRDNLEATEEFNNLLLNKIKSAFQSHHMTSFDFGSIRHEMALLAASFDNEDIFWEQRLRCVMKLFLLSLKNKSPSILETITLPCLRILYGLIVKPSKTDHGKPITDKSPSETIQQMASVQSGSIVNKPLTPITFDSLMVNVTVDLSQWLSGDVKNSFSAWQLRNQKLMSPSECMSDPEKMEQLTEHLQRKYFHRWLYLYRNGRLGSIKSESFAIRIASSNWIREVLFNPTSKALRIACRQLLMALFERLTNKQRVIIDLLTSFLDDLCEVGGETGLEFYDLYRSIIFSEFIPQSKGTTTNTNLLAMNRHWRYYLTLRGLLQHLGQLISAEIARLKQLEDATLSSGFSQGFALRQLVELLQMFMCDDRIRRVHKSSMVAFVLDGYLSLRMLIVQRTKMVDDTQGALLELLELLTTGTKAETINFMKVCIESVNKCSLQDLRTPVFIFERLCSIIHPEEKDADEFFISLDKDPQQEDFLQGRMLGNPYSSKDVGMGPLMRDIKNKICQECELVSLLEDDSGLELLVNNKIISLDLPVKEVYKKIVCAEHQAAAATASSDGGRTISGVSNSSWASIAASHLNLNSDIIIDPLSVNMFSVGGSLASGSGGASSGSTKNNSGPTMKIIYRIRGLMGDATEEFIETFNNKESVVEDDEKQFELANIMSTQTNGLHLMLERLQTIDEINNRSRQLLFVLLKLFSFSVRVVSNRRALISPDLNAIGTMLRIARLFLNTQQPDLLINPSEPGKPSYFEILLGLMETILAEASRENAESYDIFNQKTCGTSDDIRALINAVTSFDSIVFNATATSTTSKILRIATFLALGNTEKLNTLLSFFKPYFDFDSYDRVGLLLEDAEHRIELLCSLVSGIETNDNGARIKDHLIDDGSVPCTIEYLVRHAPPMKNFLLINSDEWKEFTSRPALKYVLRILTGLSHGHENTQLLMTRDAIPIIHGLEQVLTDSHMATLAENLMDAIKENPSVEAKIQEVRLRTREEKKRIAMAVREKQLGELGMKANDKGQVMADSHLLKQMEEQLGEEKGLVCSICREGYAYQSQKVLAIYTFTKRCNVDEHEDRKPRRTVGYTTVTHFNIIHVECHMSAVRHARTRDEWQSAALHNANTRCNGLLPMWGPQVFESLFAHALARHNSYLQDAVGQRDFAGSNSFMGTVHDLKLLLLRFATESSFSEETGGGGAQSNLYLTPYLIHIALYVINTTKLVERERSNLDTKFIQLPADKWIENCFQADSPYLWTLMMLLLRPHRSWTSNRNYCLRRLIFCEHVRHLPAESRNGPALAAIDPTEIPFARIKPALMFFGMINLFYTVMFKNVVSIDPENDWPISLANFIRHNDQSILESADKMLDTFENDLLLSSSFGEFCDAIDLLRGSDAIDDPDQFLNNSFKLPE</sequence>